<dbReference type="EMBL" id="AP024702">
    <property type="protein sequence ID" value="BCX48018.1"/>
    <property type="molecule type" value="Genomic_DNA"/>
</dbReference>
<protein>
    <submittedName>
        <fullName evidence="2">Uncharacterized protein</fullName>
    </submittedName>
</protein>
<keyword evidence="3" id="KW-1185">Reference proteome</keyword>
<evidence type="ECO:0000313" key="2">
    <source>
        <dbReference type="EMBL" id="BCX48018.1"/>
    </source>
</evidence>
<proteinExistence type="predicted"/>
<evidence type="ECO:0000256" key="1">
    <source>
        <dbReference type="SAM" id="MobiDB-lite"/>
    </source>
</evidence>
<name>A0ABM7RFU8_9BACT</name>
<gene>
    <name evidence="2" type="ORF">HAHE_19260</name>
</gene>
<evidence type="ECO:0000313" key="3">
    <source>
        <dbReference type="Proteomes" id="UP001374893"/>
    </source>
</evidence>
<reference evidence="2 3" key="1">
    <citation type="submission" date="2021-06" db="EMBL/GenBank/DDBJ databases">
        <title>Complete genome of Haloferula helveola possessing various polysaccharide degrading enzymes.</title>
        <authorList>
            <person name="Takami H."/>
            <person name="Huang C."/>
            <person name="Hamasaki K."/>
        </authorList>
    </citation>
    <scope>NUCLEOTIDE SEQUENCE [LARGE SCALE GENOMIC DNA]</scope>
    <source>
        <strain evidence="2 3">CN-1</strain>
    </source>
</reference>
<accession>A0ABM7RFU8</accession>
<sequence>MPVIGGSRAPEESTWNADGVWQRQAGDPPVYVPKGYSGSADESQGSFVTDKRDKKRFFIPSGGAGGISEAVLRNDAYSNSGGRP</sequence>
<feature type="region of interest" description="Disordered" evidence="1">
    <location>
        <begin position="1"/>
        <end position="51"/>
    </location>
</feature>
<organism evidence="2 3">
    <name type="scientific">Haloferula helveola</name>
    <dbReference type="NCBI Taxonomy" id="490095"/>
    <lineage>
        <taxon>Bacteria</taxon>
        <taxon>Pseudomonadati</taxon>
        <taxon>Verrucomicrobiota</taxon>
        <taxon>Verrucomicrobiia</taxon>
        <taxon>Verrucomicrobiales</taxon>
        <taxon>Verrucomicrobiaceae</taxon>
        <taxon>Haloferula</taxon>
    </lineage>
</organism>
<dbReference type="Proteomes" id="UP001374893">
    <property type="component" value="Chromosome"/>
</dbReference>